<evidence type="ECO:0000256" key="1">
    <source>
        <dbReference type="ARBA" id="ARBA00004924"/>
    </source>
</evidence>
<protein>
    <recommendedName>
        <fullName evidence="7">Long-chain-fatty-acid--CoA ligase</fullName>
    </recommendedName>
</protein>
<dbReference type="Pfam" id="PF00501">
    <property type="entry name" value="AMP-binding"/>
    <property type="match status" value="1"/>
</dbReference>
<dbReference type="PANTHER" id="PTHR43201">
    <property type="entry name" value="ACYL-COA SYNTHETASE"/>
    <property type="match status" value="1"/>
</dbReference>
<dbReference type="GO" id="GO:0006631">
    <property type="term" value="P:fatty acid metabolic process"/>
    <property type="evidence" value="ECO:0007669"/>
    <property type="project" value="TreeGrafter"/>
</dbReference>
<dbReference type="GeneID" id="25315011"/>
<gene>
    <name evidence="5" type="ORF">T310_2660</name>
</gene>
<dbReference type="RefSeq" id="XP_013329913.1">
    <property type="nucleotide sequence ID" value="XM_013474459.1"/>
</dbReference>
<dbReference type="CDD" id="cd05917">
    <property type="entry name" value="FACL_like_2"/>
    <property type="match status" value="1"/>
</dbReference>
<dbReference type="STRING" id="1408163.A0A0F4YZP4"/>
<dbReference type="Proteomes" id="UP000053958">
    <property type="component" value="Unassembled WGS sequence"/>
</dbReference>
<organism evidence="5 6">
    <name type="scientific">Rasamsonia emersonii (strain ATCC 16479 / CBS 393.64 / IMI 116815)</name>
    <dbReference type="NCBI Taxonomy" id="1408163"/>
    <lineage>
        <taxon>Eukaryota</taxon>
        <taxon>Fungi</taxon>
        <taxon>Dikarya</taxon>
        <taxon>Ascomycota</taxon>
        <taxon>Pezizomycotina</taxon>
        <taxon>Eurotiomycetes</taxon>
        <taxon>Eurotiomycetidae</taxon>
        <taxon>Eurotiales</taxon>
        <taxon>Trichocomaceae</taxon>
        <taxon>Rasamsonia</taxon>
    </lineage>
</organism>
<dbReference type="AlphaFoldDB" id="A0A0F4YZP4"/>
<dbReference type="InterPro" id="IPR042099">
    <property type="entry name" value="ANL_N_sf"/>
</dbReference>
<reference evidence="5 6" key="1">
    <citation type="submission" date="2015-04" db="EMBL/GenBank/DDBJ databases">
        <authorList>
            <person name="Heijne W.H."/>
            <person name="Fedorova N.D."/>
            <person name="Nierman W.C."/>
            <person name="Vollebregt A.W."/>
            <person name="Zhao Z."/>
            <person name="Wu L."/>
            <person name="Kumar M."/>
            <person name="Stam H."/>
            <person name="van den Berg M.A."/>
            <person name="Pel H.J."/>
        </authorList>
    </citation>
    <scope>NUCLEOTIDE SEQUENCE [LARGE SCALE GENOMIC DNA]</scope>
    <source>
        <strain evidence="5 6">CBS 393.64</strain>
    </source>
</reference>
<dbReference type="GO" id="GO:0031956">
    <property type="term" value="F:medium-chain fatty acid-CoA ligase activity"/>
    <property type="evidence" value="ECO:0007669"/>
    <property type="project" value="TreeGrafter"/>
</dbReference>
<proteinExistence type="inferred from homology"/>
<dbReference type="PANTHER" id="PTHR43201:SF6">
    <property type="entry name" value="ACYL COA SYNTHETASE (EUROFUNG)"/>
    <property type="match status" value="1"/>
</dbReference>
<evidence type="ECO:0000259" key="3">
    <source>
        <dbReference type="Pfam" id="PF00501"/>
    </source>
</evidence>
<dbReference type="Gene3D" id="3.30.300.30">
    <property type="match status" value="1"/>
</dbReference>
<comment type="caution">
    <text evidence="5">The sequence shown here is derived from an EMBL/GenBank/DDBJ whole genome shotgun (WGS) entry which is preliminary data.</text>
</comment>
<dbReference type="InterPro" id="IPR000873">
    <property type="entry name" value="AMP-dep_synth/lig_dom"/>
</dbReference>
<dbReference type="EMBL" id="LASV01000105">
    <property type="protein sequence ID" value="KKA23301.1"/>
    <property type="molecule type" value="Genomic_DNA"/>
</dbReference>
<name>A0A0F4YZP4_RASE3</name>
<evidence type="ECO:0008006" key="7">
    <source>
        <dbReference type="Google" id="ProtNLM"/>
    </source>
</evidence>
<evidence type="ECO:0000256" key="2">
    <source>
        <dbReference type="ARBA" id="ARBA00006432"/>
    </source>
</evidence>
<dbReference type="Pfam" id="PF13193">
    <property type="entry name" value="AMP-binding_C"/>
    <property type="match status" value="1"/>
</dbReference>
<evidence type="ECO:0000313" key="5">
    <source>
        <dbReference type="EMBL" id="KKA23301.1"/>
    </source>
</evidence>
<sequence>MASPKLMTSFLGSSSSTGISQDPLECHVVVFLTVISALISRPSISVMITPQTPLERLQQTLQHVHHQSAPPASKQLSIVHGPTEPELLDITLGELLTLQSLQYRHQECLVVPWTGTRWTYGDLDHESQLVARGLLAMGVQRGDRIGIMAGNCEQYVSMFFAAARVGVILVVLNNTYTPSEVYYALNHTECKFLFITPKIGRHSIVEVLETLGPLPKTNGKSESLEEILILRGEYSGFKTYNDVIKRGLEMPADALLNREDELNPHDVCNLQFTSGSTGNPKAAMLTHHNLVNNSRFIGDRMNFTQFDILCCPPPLFHCFGLVLGLLAVITHGAKIVYPGETFDPKAVLHAISDERCTALHGVPTMFEAILSLPRPDNFDCSNLRTGIIAGAPVPRPLMKRLLEELNMTEFTSSYGLTEASPTCFNAVTTDTIHTRLTTVGKVMPHAHAKIVDSKGNIVPVGQRGELCMAGYQLTKGYWKNPEKTAEALVTDENGVTWLRTGDEACFDSQGRCTITGRFKDIIIRGGENIYPLEIEERLAAHPAVSLASVIGIPDPKYGEVVGAFIQLEQQHARPSDEELRAWTRQKLGYHKAPQYIFVFGEEGVSSTVPVTGSGKVRKVDLREMAAKVLEDRKRKMKEGSGM</sequence>
<dbReference type="InterPro" id="IPR020845">
    <property type="entry name" value="AMP-binding_CS"/>
</dbReference>
<keyword evidence="6" id="KW-1185">Reference proteome</keyword>
<dbReference type="InterPro" id="IPR045851">
    <property type="entry name" value="AMP-bd_C_sf"/>
</dbReference>
<dbReference type="Gene3D" id="3.40.50.12780">
    <property type="entry name" value="N-terminal domain of ligase-like"/>
    <property type="match status" value="1"/>
</dbReference>
<evidence type="ECO:0000313" key="6">
    <source>
        <dbReference type="Proteomes" id="UP000053958"/>
    </source>
</evidence>
<feature type="domain" description="AMP-binding enzyme C-terminal" evidence="4">
    <location>
        <begin position="533"/>
        <end position="615"/>
    </location>
</feature>
<comment type="pathway">
    <text evidence="1">Siderophore biosynthesis.</text>
</comment>
<evidence type="ECO:0000259" key="4">
    <source>
        <dbReference type="Pfam" id="PF13193"/>
    </source>
</evidence>
<dbReference type="SUPFAM" id="SSF56801">
    <property type="entry name" value="Acetyl-CoA synthetase-like"/>
    <property type="match status" value="1"/>
</dbReference>
<dbReference type="InterPro" id="IPR025110">
    <property type="entry name" value="AMP-bd_C"/>
</dbReference>
<comment type="similarity">
    <text evidence="2">Belongs to the ATP-dependent AMP-binding enzyme family.</text>
</comment>
<feature type="domain" description="AMP-dependent synthetase/ligase" evidence="3">
    <location>
        <begin position="110"/>
        <end position="478"/>
    </location>
</feature>
<accession>A0A0F4YZP4</accession>
<dbReference type="PROSITE" id="PS00455">
    <property type="entry name" value="AMP_BINDING"/>
    <property type="match status" value="1"/>
</dbReference>
<dbReference type="FunFam" id="3.40.50.12780:FF:000003">
    <property type="entry name" value="Long-chain-fatty-acid--CoA ligase FadD"/>
    <property type="match status" value="1"/>
</dbReference>
<dbReference type="OrthoDB" id="10253115at2759"/>